<accession>A0AAV7NXA6</accession>
<keyword evidence="2" id="KW-1185">Reference proteome</keyword>
<reference evidence="1" key="1">
    <citation type="journal article" date="2022" name="bioRxiv">
        <title>Sequencing and chromosome-scale assembly of the giantPleurodeles waltlgenome.</title>
        <authorList>
            <person name="Brown T."/>
            <person name="Elewa A."/>
            <person name="Iarovenko S."/>
            <person name="Subramanian E."/>
            <person name="Araus A.J."/>
            <person name="Petzold A."/>
            <person name="Susuki M."/>
            <person name="Suzuki K.-i.T."/>
            <person name="Hayashi T."/>
            <person name="Toyoda A."/>
            <person name="Oliveira C."/>
            <person name="Osipova E."/>
            <person name="Leigh N.D."/>
            <person name="Simon A."/>
            <person name="Yun M.H."/>
        </authorList>
    </citation>
    <scope>NUCLEOTIDE SEQUENCE</scope>
    <source>
        <strain evidence="1">20211129_DDA</strain>
        <tissue evidence="1">Liver</tissue>
    </source>
</reference>
<dbReference type="EMBL" id="JANPWB010000012">
    <property type="protein sequence ID" value="KAJ1120713.1"/>
    <property type="molecule type" value="Genomic_DNA"/>
</dbReference>
<organism evidence="1 2">
    <name type="scientific">Pleurodeles waltl</name>
    <name type="common">Iberian ribbed newt</name>
    <dbReference type="NCBI Taxonomy" id="8319"/>
    <lineage>
        <taxon>Eukaryota</taxon>
        <taxon>Metazoa</taxon>
        <taxon>Chordata</taxon>
        <taxon>Craniata</taxon>
        <taxon>Vertebrata</taxon>
        <taxon>Euteleostomi</taxon>
        <taxon>Amphibia</taxon>
        <taxon>Batrachia</taxon>
        <taxon>Caudata</taxon>
        <taxon>Salamandroidea</taxon>
        <taxon>Salamandridae</taxon>
        <taxon>Pleurodelinae</taxon>
        <taxon>Pleurodeles</taxon>
    </lineage>
</organism>
<comment type="caution">
    <text evidence="1">The sequence shown here is derived from an EMBL/GenBank/DDBJ whole genome shotgun (WGS) entry which is preliminary data.</text>
</comment>
<evidence type="ECO:0000313" key="2">
    <source>
        <dbReference type="Proteomes" id="UP001066276"/>
    </source>
</evidence>
<name>A0AAV7NXA6_PLEWA</name>
<gene>
    <name evidence="1" type="ORF">NDU88_008875</name>
</gene>
<evidence type="ECO:0000313" key="1">
    <source>
        <dbReference type="EMBL" id="KAJ1120713.1"/>
    </source>
</evidence>
<dbReference type="Proteomes" id="UP001066276">
    <property type="component" value="Chromosome 8"/>
</dbReference>
<proteinExistence type="predicted"/>
<dbReference type="AlphaFoldDB" id="A0AAV7NXA6"/>
<protein>
    <submittedName>
        <fullName evidence="1">Uncharacterized protein</fullName>
    </submittedName>
</protein>
<sequence>MRGGPTFGTGHIPSGETRHTRGNVWLLSSDWIRVPEPWGHATDCHAVSSSSCGERLSCTSVHSHVSCMRPLLR</sequence>